<comment type="cofactor">
    <cofactor evidence="1">
        <name>Mg(2+)</name>
        <dbReference type="ChEBI" id="CHEBI:18420"/>
    </cofactor>
</comment>
<evidence type="ECO:0000256" key="6">
    <source>
        <dbReference type="ARBA" id="ARBA00022695"/>
    </source>
</evidence>
<gene>
    <name evidence="13" type="ORF">LN736_12485</name>
</gene>
<keyword evidence="14" id="KW-1185">Reference proteome</keyword>
<dbReference type="InterPro" id="IPR043519">
    <property type="entry name" value="NT_sf"/>
</dbReference>
<keyword evidence="8" id="KW-0547">Nucleotide-binding</keyword>
<proteinExistence type="inferred from homology"/>
<evidence type="ECO:0000256" key="3">
    <source>
        <dbReference type="ARBA" id="ARBA00022555"/>
    </source>
</evidence>
<keyword evidence="6" id="KW-0548">Nucleotidyltransferase</keyword>
<evidence type="ECO:0000256" key="9">
    <source>
        <dbReference type="ARBA" id="ARBA00022842"/>
    </source>
</evidence>
<feature type="domain" description="Poly A polymerase head" evidence="12">
    <location>
        <begin position="30"/>
        <end position="151"/>
    </location>
</feature>
<keyword evidence="10 11" id="KW-0694">RNA-binding</keyword>
<evidence type="ECO:0000256" key="11">
    <source>
        <dbReference type="RuleBase" id="RU003953"/>
    </source>
</evidence>
<keyword evidence="5" id="KW-0819">tRNA processing</keyword>
<comment type="similarity">
    <text evidence="2 11">Belongs to the tRNA nucleotidyltransferase/poly(A) polymerase family.</text>
</comment>
<organism evidence="13 14">
    <name type="scientific">Clostridium aromativorans</name>
    <dbReference type="NCBI Taxonomy" id="2836848"/>
    <lineage>
        <taxon>Bacteria</taxon>
        <taxon>Bacillati</taxon>
        <taxon>Bacillota</taxon>
        <taxon>Clostridia</taxon>
        <taxon>Eubacteriales</taxon>
        <taxon>Clostridiaceae</taxon>
        <taxon>Clostridium</taxon>
    </lineage>
</organism>
<accession>A0ABS8N783</accession>
<evidence type="ECO:0000256" key="7">
    <source>
        <dbReference type="ARBA" id="ARBA00022723"/>
    </source>
</evidence>
<dbReference type="RefSeq" id="WP_229981656.1">
    <property type="nucleotide sequence ID" value="NZ_JAJJPB010000017.1"/>
</dbReference>
<keyword evidence="3" id="KW-0820">tRNA-binding</keyword>
<sequence>MEILEALTCDEIKIVNEIMDLCKRRGIKSYIVGGAVRDAILGNKVKDIDICLEEDPKVILDELQKLKCCQYHSEFQTAFLVFENGVNIDLIRCRKEYYFIDGALPRISPSRIYEDLYRRDFTVNALAYDIEKKCIIDVCGGIQDLKNRVLRKIHPNSYNEDPTRIFRAIKYAVRYKFSLKDKDEIKKCVENGVFSLISNDRIVKEIYLLCCEENWKENIYLCNDLKIFDVDERLLKIELEEENQDKRYSCTSRVDMRILKLFYSMRDRKYRSILAENSILNKELRSAIECSNEDSHEAADLIMGTMDNYRLYTILRKMNDYELVLLSWNSKLNYKIYNYIYNLRDYRPSLSGKYIASKGVKDGKSIGRILRSIMKIELNSGIDYGQKYLTENLGENM</sequence>
<comment type="caution">
    <text evidence="13">The sequence shown here is derived from an EMBL/GenBank/DDBJ whole genome shotgun (WGS) entry which is preliminary data.</text>
</comment>
<dbReference type="Gene3D" id="3.30.460.10">
    <property type="entry name" value="Beta Polymerase, domain 2"/>
    <property type="match status" value="1"/>
</dbReference>
<keyword evidence="7" id="KW-0479">Metal-binding</keyword>
<dbReference type="Gene3D" id="1.10.3090.10">
    <property type="entry name" value="cca-adding enzyme, domain 2"/>
    <property type="match status" value="1"/>
</dbReference>
<dbReference type="PANTHER" id="PTHR47788">
    <property type="entry name" value="POLYA POLYMERASE"/>
    <property type="match status" value="1"/>
</dbReference>
<evidence type="ECO:0000256" key="5">
    <source>
        <dbReference type="ARBA" id="ARBA00022694"/>
    </source>
</evidence>
<evidence type="ECO:0000256" key="10">
    <source>
        <dbReference type="ARBA" id="ARBA00022884"/>
    </source>
</evidence>
<evidence type="ECO:0000313" key="13">
    <source>
        <dbReference type="EMBL" id="MCC9295676.1"/>
    </source>
</evidence>
<name>A0ABS8N783_9CLOT</name>
<dbReference type="InterPro" id="IPR052390">
    <property type="entry name" value="tRNA_nt/polyA_polymerase"/>
</dbReference>
<evidence type="ECO:0000256" key="1">
    <source>
        <dbReference type="ARBA" id="ARBA00001946"/>
    </source>
</evidence>
<evidence type="ECO:0000256" key="8">
    <source>
        <dbReference type="ARBA" id="ARBA00022741"/>
    </source>
</evidence>
<evidence type="ECO:0000256" key="2">
    <source>
        <dbReference type="ARBA" id="ARBA00007265"/>
    </source>
</evidence>
<evidence type="ECO:0000256" key="4">
    <source>
        <dbReference type="ARBA" id="ARBA00022679"/>
    </source>
</evidence>
<dbReference type="SUPFAM" id="SSF81891">
    <property type="entry name" value="Poly A polymerase C-terminal region-like"/>
    <property type="match status" value="1"/>
</dbReference>
<dbReference type="EMBL" id="JAJJPB010000017">
    <property type="protein sequence ID" value="MCC9295676.1"/>
    <property type="molecule type" value="Genomic_DNA"/>
</dbReference>
<reference evidence="13" key="1">
    <citation type="submission" date="2021-11" db="EMBL/GenBank/DDBJ databases">
        <authorList>
            <person name="Qingchun L."/>
            <person name="Dong Z."/>
            <person name="Zongwei Q."/>
            <person name="Jia Z."/>
            <person name="Duotao L."/>
        </authorList>
    </citation>
    <scope>NUCLEOTIDE SEQUENCE</scope>
    <source>
        <strain evidence="13">WLY-B-L2</strain>
    </source>
</reference>
<protein>
    <submittedName>
        <fullName evidence="13">CCA tRNA nucleotidyltransferase</fullName>
    </submittedName>
</protein>
<dbReference type="CDD" id="cd05398">
    <property type="entry name" value="NT_ClassII-CCAase"/>
    <property type="match status" value="1"/>
</dbReference>
<dbReference type="Proteomes" id="UP001165422">
    <property type="component" value="Unassembled WGS sequence"/>
</dbReference>
<dbReference type="InterPro" id="IPR002646">
    <property type="entry name" value="PolA_pol_head_dom"/>
</dbReference>
<keyword evidence="4 11" id="KW-0808">Transferase</keyword>
<evidence type="ECO:0000259" key="12">
    <source>
        <dbReference type="Pfam" id="PF01743"/>
    </source>
</evidence>
<evidence type="ECO:0000313" key="14">
    <source>
        <dbReference type="Proteomes" id="UP001165422"/>
    </source>
</evidence>
<keyword evidence="9" id="KW-0460">Magnesium</keyword>
<dbReference type="SUPFAM" id="SSF81301">
    <property type="entry name" value="Nucleotidyltransferase"/>
    <property type="match status" value="1"/>
</dbReference>
<dbReference type="Pfam" id="PF01743">
    <property type="entry name" value="PolyA_pol"/>
    <property type="match status" value="1"/>
</dbReference>
<dbReference type="PANTHER" id="PTHR47788:SF1">
    <property type="entry name" value="A-ADDING TRNA NUCLEOTIDYLTRANSFERASE"/>
    <property type="match status" value="1"/>
</dbReference>